<name>A0ABP9CX46_9ACTN</name>
<dbReference type="PANTHER" id="PTHR43738">
    <property type="entry name" value="ABC TRANSPORTER, MEMBRANE PROTEIN"/>
    <property type="match status" value="1"/>
</dbReference>
<proteinExistence type="inferred from homology"/>
<dbReference type="EMBL" id="BAABKQ010000001">
    <property type="protein sequence ID" value="GAA4818974.1"/>
    <property type="molecule type" value="Genomic_DNA"/>
</dbReference>
<evidence type="ECO:0000256" key="2">
    <source>
        <dbReference type="ARBA" id="ARBA00022448"/>
    </source>
</evidence>
<keyword evidence="2" id="KW-0813">Transport</keyword>
<evidence type="ECO:0000259" key="9">
    <source>
        <dbReference type="Pfam" id="PF02687"/>
    </source>
</evidence>
<dbReference type="InterPro" id="IPR051125">
    <property type="entry name" value="ABC-4/HrtB_transporter"/>
</dbReference>
<keyword evidence="4 8" id="KW-0812">Transmembrane</keyword>
<evidence type="ECO:0000256" key="4">
    <source>
        <dbReference type="ARBA" id="ARBA00022692"/>
    </source>
</evidence>
<dbReference type="RefSeq" id="WP_200175279.1">
    <property type="nucleotide sequence ID" value="NZ_BAABKQ010000001.1"/>
</dbReference>
<reference evidence="12" key="1">
    <citation type="journal article" date="2019" name="Int. J. Syst. Evol. Microbiol.">
        <title>The Global Catalogue of Microorganisms (GCM) 10K type strain sequencing project: providing services to taxonomists for standard genome sequencing and annotation.</title>
        <authorList>
            <consortium name="The Broad Institute Genomics Platform"/>
            <consortium name="The Broad Institute Genome Sequencing Center for Infectious Disease"/>
            <person name="Wu L."/>
            <person name="Ma J."/>
        </authorList>
    </citation>
    <scope>NUCLEOTIDE SEQUENCE [LARGE SCALE GENOMIC DNA]</scope>
    <source>
        <strain evidence="12">JCM 18542</strain>
    </source>
</reference>
<feature type="transmembrane region" description="Helical" evidence="8">
    <location>
        <begin position="15"/>
        <end position="35"/>
    </location>
</feature>
<evidence type="ECO:0000259" key="10">
    <source>
        <dbReference type="Pfam" id="PF12704"/>
    </source>
</evidence>
<evidence type="ECO:0000313" key="12">
    <source>
        <dbReference type="Proteomes" id="UP001500839"/>
    </source>
</evidence>
<comment type="similarity">
    <text evidence="7">Belongs to the ABC-4 integral membrane protein family.</text>
</comment>
<dbReference type="Proteomes" id="UP001500839">
    <property type="component" value="Unassembled WGS sequence"/>
</dbReference>
<evidence type="ECO:0000313" key="11">
    <source>
        <dbReference type="EMBL" id="GAA4818974.1"/>
    </source>
</evidence>
<evidence type="ECO:0000256" key="8">
    <source>
        <dbReference type="SAM" id="Phobius"/>
    </source>
</evidence>
<gene>
    <name evidence="11" type="ORF">GCM10023353_28020</name>
</gene>
<dbReference type="Pfam" id="PF02687">
    <property type="entry name" value="FtsX"/>
    <property type="match status" value="1"/>
</dbReference>
<feature type="transmembrane region" description="Helical" evidence="8">
    <location>
        <begin position="269"/>
        <end position="299"/>
    </location>
</feature>
<keyword evidence="12" id="KW-1185">Reference proteome</keyword>
<feature type="transmembrane region" description="Helical" evidence="8">
    <location>
        <begin position="305"/>
        <end position="335"/>
    </location>
</feature>
<protein>
    <submittedName>
        <fullName evidence="11">ABC transporter permease</fullName>
    </submittedName>
</protein>
<dbReference type="InterPro" id="IPR003838">
    <property type="entry name" value="ABC3_permease_C"/>
</dbReference>
<keyword evidence="6 8" id="KW-0472">Membrane</keyword>
<feature type="domain" description="MacB-like periplasmic core" evidence="10">
    <location>
        <begin position="22"/>
        <end position="188"/>
    </location>
</feature>
<evidence type="ECO:0000256" key="1">
    <source>
        <dbReference type="ARBA" id="ARBA00004651"/>
    </source>
</evidence>
<feature type="transmembrane region" description="Helical" evidence="8">
    <location>
        <begin position="227"/>
        <end position="248"/>
    </location>
</feature>
<evidence type="ECO:0000256" key="6">
    <source>
        <dbReference type="ARBA" id="ARBA00023136"/>
    </source>
</evidence>
<comment type="subcellular location">
    <subcellularLocation>
        <location evidence="1">Cell membrane</location>
        <topology evidence="1">Multi-pass membrane protein</topology>
    </subcellularLocation>
</comment>
<evidence type="ECO:0000256" key="5">
    <source>
        <dbReference type="ARBA" id="ARBA00022989"/>
    </source>
</evidence>
<dbReference type="PANTHER" id="PTHR43738:SF1">
    <property type="entry name" value="HEMIN TRANSPORT SYSTEM PERMEASE PROTEIN HRTB-RELATED"/>
    <property type="match status" value="1"/>
</dbReference>
<keyword evidence="5 8" id="KW-1133">Transmembrane helix</keyword>
<accession>A0ABP9CX46</accession>
<keyword evidence="3" id="KW-1003">Cell membrane</keyword>
<evidence type="ECO:0000256" key="3">
    <source>
        <dbReference type="ARBA" id="ARBA00022475"/>
    </source>
</evidence>
<sequence>MFIGIRDILFARGRFTLISAVIALMSFMVVALSALTNGLQGQSISAVERLPGQSVVLQAPAQGQSPSLSESTLDTDAVSQVRATDTQTARLGVATTRLGHDGTSAALSVFGADPALMPHADEGAQPGDGEILLSQSQAEELGVTVGDTVTAGADTLRVSGLGDAGSFAHTPVGYTTIATWKTLSHDQGTSAVVVFGQAPAVDGTTVLAMSSITDAVPGYGSEHGSLLAMQLMLLAISALVVGAFFTVWTQQRRGDLAVVRAMGADRSYLLRDGLGQAVVVLVAGQAVGVTAGVLLALAASGTVPIVVTAAGVLVPVLGMTGLGLLGALLAVLSVTKVDPLVAMQR</sequence>
<feature type="domain" description="ABC3 transporter permease C-terminal" evidence="9">
    <location>
        <begin position="231"/>
        <end position="339"/>
    </location>
</feature>
<dbReference type="InterPro" id="IPR025857">
    <property type="entry name" value="MacB_PCD"/>
</dbReference>
<evidence type="ECO:0000256" key="7">
    <source>
        <dbReference type="ARBA" id="ARBA00038076"/>
    </source>
</evidence>
<dbReference type="Pfam" id="PF12704">
    <property type="entry name" value="MacB_PCD"/>
    <property type="match status" value="1"/>
</dbReference>
<organism evidence="11 12">
    <name type="scientific">Tomitella cavernea</name>
    <dbReference type="NCBI Taxonomy" id="1387982"/>
    <lineage>
        <taxon>Bacteria</taxon>
        <taxon>Bacillati</taxon>
        <taxon>Actinomycetota</taxon>
        <taxon>Actinomycetes</taxon>
        <taxon>Mycobacteriales</taxon>
        <taxon>Tomitella</taxon>
    </lineage>
</organism>
<comment type="caution">
    <text evidence="11">The sequence shown here is derived from an EMBL/GenBank/DDBJ whole genome shotgun (WGS) entry which is preliminary data.</text>
</comment>